<dbReference type="PROSITE" id="PS50217">
    <property type="entry name" value="BZIP"/>
    <property type="match status" value="1"/>
</dbReference>
<evidence type="ECO:0000313" key="5">
    <source>
        <dbReference type="Proteomes" id="UP001479436"/>
    </source>
</evidence>
<dbReference type="EMBL" id="JASJQH010000008">
    <property type="protein sequence ID" value="KAK9768707.1"/>
    <property type="molecule type" value="Genomic_DNA"/>
</dbReference>
<comment type="caution">
    <text evidence="4">The sequence shown here is derived from an EMBL/GenBank/DDBJ whole genome shotgun (WGS) entry which is preliminary data.</text>
</comment>
<dbReference type="PANTHER" id="PTHR37616:SF2">
    <property type="entry name" value="BZIP DOMAIN-CONTAINING PROTEIN"/>
    <property type="match status" value="1"/>
</dbReference>
<reference evidence="4 5" key="1">
    <citation type="submission" date="2023-04" db="EMBL/GenBank/DDBJ databases">
        <title>Genome of Basidiobolus ranarum AG-B5.</title>
        <authorList>
            <person name="Stajich J.E."/>
            <person name="Carter-House D."/>
            <person name="Gryganskyi A."/>
        </authorList>
    </citation>
    <scope>NUCLEOTIDE SEQUENCE [LARGE SCALE GENOMIC DNA]</scope>
    <source>
        <strain evidence="4 5">AG-B5</strain>
    </source>
</reference>
<proteinExistence type="predicted"/>
<dbReference type="Pfam" id="PF00170">
    <property type="entry name" value="bZIP_1"/>
    <property type="match status" value="1"/>
</dbReference>
<dbReference type="PROSITE" id="PS00036">
    <property type="entry name" value="BZIP_BASIC"/>
    <property type="match status" value="1"/>
</dbReference>
<accession>A0ABR2X4K7</accession>
<dbReference type="Gene3D" id="1.20.5.170">
    <property type="match status" value="1"/>
</dbReference>
<dbReference type="Proteomes" id="UP001479436">
    <property type="component" value="Unassembled WGS sequence"/>
</dbReference>
<name>A0ABR2X4K7_9FUNG</name>
<keyword evidence="1" id="KW-0175">Coiled coil</keyword>
<feature type="coiled-coil region" evidence="1">
    <location>
        <begin position="195"/>
        <end position="236"/>
    </location>
</feature>
<keyword evidence="5" id="KW-1185">Reference proteome</keyword>
<evidence type="ECO:0000313" key="4">
    <source>
        <dbReference type="EMBL" id="KAK9768707.1"/>
    </source>
</evidence>
<dbReference type="PANTHER" id="PTHR37616">
    <property type="entry name" value="BZIP TRANSCRIPTION FACTOR 60-LIKE"/>
    <property type="match status" value="1"/>
</dbReference>
<feature type="compositionally biased region" description="Low complexity" evidence="2">
    <location>
        <begin position="124"/>
        <end position="138"/>
    </location>
</feature>
<feature type="region of interest" description="Disordered" evidence="2">
    <location>
        <begin position="122"/>
        <end position="148"/>
    </location>
</feature>
<dbReference type="InterPro" id="IPR004827">
    <property type="entry name" value="bZIP"/>
</dbReference>
<sequence length="304" mass="33558">MTATNMNQGVAEGEVSDVFDAFIDSKYVSEPQNPDLSNADLFRLYFGSELTSQLPPNSQIAPSLSNLKTESTDIDMLLGNLLGSEPTQQFGVAESTLLYGAPNLMHSTPPAAITPAPAVNPKNTTTSFTPSSPTTSPLPIAPSPPKIVHRTPSAELEAELDPANPNFQNLSSKERRQLRNKISARNFRVRRKEYISTLELQVQQHQNEIKSIRDSLSKAEDENKRLRLELEAMRQKTDAHVPNNEADSPVAMEIEVKEEKNVNSSLFKLKTGVSSLSSTEPFNKDIPNSSCASPRWQDSRVIVR</sequence>
<evidence type="ECO:0000256" key="2">
    <source>
        <dbReference type="SAM" id="MobiDB-lite"/>
    </source>
</evidence>
<feature type="domain" description="BZIP" evidence="3">
    <location>
        <begin position="170"/>
        <end position="233"/>
    </location>
</feature>
<gene>
    <name evidence="4" type="ORF">K7432_000460</name>
</gene>
<dbReference type="SUPFAM" id="SSF57959">
    <property type="entry name" value="Leucine zipper domain"/>
    <property type="match status" value="1"/>
</dbReference>
<organism evidence="4 5">
    <name type="scientific">Basidiobolus ranarum</name>
    <dbReference type="NCBI Taxonomy" id="34480"/>
    <lineage>
        <taxon>Eukaryota</taxon>
        <taxon>Fungi</taxon>
        <taxon>Fungi incertae sedis</taxon>
        <taxon>Zoopagomycota</taxon>
        <taxon>Entomophthoromycotina</taxon>
        <taxon>Basidiobolomycetes</taxon>
        <taxon>Basidiobolales</taxon>
        <taxon>Basidiobolaceae</taxon>
        <taxon>Basidiobolus</taxon>
    </lineage>
</organism>
<dbReference type="SMART" id="SM00338">
    <property type="entry name" value="BRLZ"/>
    <property type="match status" value="1"/>
</dbReference>
<dbReference type="CDD" id="cd14810">
    <property type="entry name" value="bZIP_u1"/>
    <property type="match status" value="1"/>
</dbReference>
<evidence type="ECO:0000259" key="3">
    <source>
        <dbReference type="PROSITE" id="PS50217"/>
    </source>
</evidence>
<protein>
    <recommendedName>
        <fullName evidence="3">BZIP domain-containing protein</fullName>
    </recommendedName>
</protein>
<dbReference type="InterPro" id="IPR046347">
    <property type="entry name" value="bZIP_sf"/>
</dbReference>
<evidence type="ECO:0000256" key="1">
    <source>
        <dbReference type="SAM" id="Coils"/>
    </source>
</evidence>